<organism evidence="1 2">
    <name type="scientific">Mya arenaria</name>
    <name type="common">Soft-shell clam</name>
    <dbReference type="NCBI Taxonomy" id="6604"/>
    <lineage>
        <taxon>Eukaryota</taxon>
        <taxon>Metazoa</taxon>
        <taxon>Spiralia</taxon>
        <taxon>Lophotrochozoa</taxon>
        <taxon>Mollusca</taxon>
        <taxon>Bivalvia</taxon>
        <taxon>Autobranchia</taxon>
        <taxon>Heteroconchia</taxon>
        <taxon>Euheterodonta</taxon>
        <taxon>Imparidentia</taxon>
        <taxon>Neoheterodontei</taxon>
        <taxon>Myida</taxon>
        <taxon>Myoidea</taxon>
        <taxon>Myidae</taxon>
        <taxon>Mya</taxon>
    </lineage>
</organism>
<protein>
    <submittedName>
        <fullName evidence="1">Uncharacterized protein</fullName>
    </submittedName>
</protein>
<keyword evidence="2" id="KW-1185">Reference proteome</keyword>
<proteinExistence type="predicted"/>
<accession>A0ABY7F636</accession>
<dbReference type="EMBL" id="CP111021">
    <property type="protein sequence ID" value="WAR16829.1"/>
    <property type="molecule type" value="Genomic_DNA"/>
</dbReference>
<reference evidence="1" key="1">
    <citation type="submission" date="2022-11" db="EMBL/GenBank/DDBJ databases">
        <title>Centuries of genome instability and evolution in soft-shell clam transmissible cancer (bioRxiv).</title>
        <authorList>
            <person name="Hart S.F.M."/>
            <person name="Yonemitsu M.A."/>
            <person name="Giersch R.M."/>
            <person name="Beal B.F."/>
            <person name="Arriagada G."/>
            <person name="Davis B.W."/>
            <person name="Ostrander E.A."/>
            <person name="Goff S.P."/>
            <person name="Metzger M.J."/>
        </authorList>
    </citation>
    <scope>NUCLEOTIDE SEQUENCE</scope>
    <source>
        <strain evidence="1">MELC-2E11</strain>
        <tissue evidence="1">Siphon/mantle</tissue>
    </source>
</reference>
<name>A0ABY7F636_MYAAR</name>
<sequence>MQDYISVRPCGNGFLFLHQNGRPLARAQFSGVLTKTITKVHVSYANFKSHDIWIIGDSLVASAGQAHSGSGERCLKVDGFNIQWLGFPGMQWKDFLPSFQLQLKSKRMSYQI</sequence>
<evidence type="ECO:0000313" key="2">
    <source>
        <dbReference type="Proteomes" id="UP001164746"/>
    </source>
</evidence>
<dbReference type="Proteomes" id="UP001164746">
    <property type="component" value="Chromosome 10"/>
</dbReference>
<gene>
    <name evidence="1" type="ORF">MAR_031423</name>
</gene>
<evidence type="ECO:0000313" key="1">
    <source>
        <dbReference type="EMBL" id="WAR16829.1"/>
    </source>
</evidence>